<dbReference type="HOGENOM" id="CLU_055491_3_6_1"/>
<dbReference type="GO" id="GO:0046872">
    <property type="term" value="F:metal ion binding"/>
    <property type="evidence" value="ECO:0007669"/>
    <property type="project" value="UniProtKB-KW"/>
</dbReference>
<accession>M2N0D0</accession>
<dbReference type="eggNOG" id="ENOG502S5AR">
    <property type="taxonomic scope" value="Eukaryota"/>
</dbReference>
<dbReference type="InterPro" id="IPR006913">
    <property type="entry name" value="CENP-V/GFA"/>
</dbReference>
<dbReference type="OrthoDB" id="406544at2759"/>
<evidence type="ECO:0000256" key="3">
    <source>
        <dbReference type="ARBA" id="ARBA00022833"/>
    </source>
</evidence>
<organism evidence="6 7">
    <name type="scientific">Baudoinia panamericana (strain UAMH 10762)</name>
    <name type="common">Angels' share fungus</name>
    <name type="synonym">Baudoinia compniacensis (strain UAMH 10762)</name>
    <dbReference type="NCBI Taxonomy" id="717646"/>
    <lineage>
        <taxon>Eukaryota</taxon>
        <taxon>Fungi</taxon>
        <taxon>Dikarya</taxon>
        <taxon>Ascomycota</taxon>
        <taxon>Pezizomycotina</taxon>
        <taxon>Dothideomycetes</taxon>
        <taxon>Dothideomycetidae</taxon>
        <taxon>Mycosphaerellales</taxon>
        <taxon>Teratosphaeriaceae</taxon>
        <taxon>Baudoinia</taxon>
    </lineage>
</organism>
<feature type="domain" description="CENP-V/GFA" evidence="5">
    <location>
        <begin position="2"/>
        <end position="116"/>
    </location>
</feature>
<dbReference type="EMBL" id="KB445562">
    <property type="protein sequence ID" value="EMC92030.1"/>
    <property type="molecule type" value="Genomic_DNA"/>
</dbReference>
<dbReference type="Proteomes" id="UP000011761">
    <property type="component" value="Unassembled WGS sequence"/>
</dbReference>
<dbReference type="GO" id="GO:0016846">
    <property type="term" value="F:carbon-sulfur lyase activity"/>
    <property type="evidence" value="ECO:0007669"/>
    <property type="project" value="InterPro"/>
</dbReference>
<evidence type="ECO:0000256" key="2">
    <source>
        <dbReference type="ARBA" id="ARBA00022723"/>
    </source>
</evidence>
<dbReference type="OMA" id="QIWCRSA"/>
<proteinExistence type="inferred from homology"/>
<keyword evidence="7" id="KW-1185">Reference proteome</keyword>
<dbReference type="AlphaFoldDB" id="M2N0D0"/>
<dbReference type="PANTHER" id="PTHR33337">
    <property type="entry name" value="GFA DOMAIN-CONTAINING PROTEIN"/>
    <property type="match status" value="1"/>
</dbReference>
<keyword evidence="3" id="KW-0862">Zinc</keyword>
<comment type="similarity">
    <text evidence="1">Belongs to the Gfa family.</text>
</comment>
<name>M2N0D0_BAUPA</name>
<reference evidence="6 7" key="1">
    <citation type="journal article" date="2012" name="PLoS Pathog.">
        <title>Diverse lifestyles and strategies of plant pathogenesis encoded in the genomes of eighteen Dothideomycetes fungi.</title>
        <authorList>
            <person name="Ohm R.A."/>
            <person name="Feau N."/>
            <person name="Henrissat B."/>
            <person name="Schoch C.L."/>
            <person name="Horwitz B.A."/>
            <person name="Barry K.W."/>
            <person name="Condon B.J."/>
            <person name="Copeland A.C."/>
            <person name="Dhillon B."/>
            <person name="Glaser F."/>
            <person name="Hesse C.N."/>
            <person name="Kosti I."/>
            <person name="LaButti K."/>
            <person name="Lindquist E.A."/>
            <person name="Lucas S."/>
            <person name="Salamov A.A."/>
            <person name="Bradshaw R.E."/>
            <person name="Ciuffetti L."/>
            <person name="Hamelin R.C."/>
            <person name="Kema G.H.J."/>
            <person name="Lawrence C."/>
            <person name="Scott J.A."/>
            <person name="Spatafora J.W."/>
            <person name="Turgeon B.G."/>
            <person name="de Wit P.J.G.M."/>
            <person name="Zhong S."/>
            <person name="Goodwin S.B."/>
            <person name="Grigoriev I.V."/>
        </authorList>
    </citation>
    <scope>NUCLEOTIDE SEQUENCE [LARGE SCALE GENOMIC DNA]</scope>
    <source>
        <strain evidence="6 7">UAMH 10762</strain>
    </source>
</reference>
<evidence type="ECO:0000256" key="1">
    <source>
        <dbReference type="ARBA" id="ARBA00005495"/>
    </source>
</evidence>
<sequence length="141" mass="14974">MPEGGCFCGKTRYKYTGDVQAAATCHCRDCQKITGSAFSTNIIVPGDGFEVLGGNPKKHTVKADSGNQITSNFCPECGSTMWREGDTFGTAKVIKVGTLDDPKALNDAKPGVELYAPERVNWVKPVDGAGQKQGMPDSQAV</sequence>
<dbReference type="Gene3D" id="3.90.1590.10">
    <property type="entry name" value="glutathione-dependent formaldehyde- activating enzyme (gfa)"/>
    <property type="match status" value="1"/>
</dbReference>
<keyword evidence="2" id="KW-0479">Metal-binding</keyword>
<dbReference type="Pfam" id="PF04828">
    <property type="entry name" value="GFA"/>
    <property type="match status" value="1"/>
</dbReference>
<gene>
    <name evidence="6" type="ORF">BAUCODRAFT_78587</name>
</gene>
<evidence type="ECO:0000256" key="4">
    <source>
        <dbReference type="ARBA" id="ARBA00023239"/>
    </source>
</evidence>
<dbReference type="PANTHER" id="PTHR33337:SF30">
    <property type="entry name" value="DUF636 DOMAIN PROTEIN (AFU_ORTHOLOGUE AFUA_1G03180)"/>
    <property type="match status" value="1"/>
</dbReference>
<protein>
    <recommendedName>
        <fullName evidence="5">CENP-V/GFA domain-containing protein</fullName>
    </recommendedName>
</protein>
<keyword evidence="4" id="KW-0456">Lyase</keyword>
<dbReference type="GeneID" id="19117186"/>
<dbReference type="RefSeq" id="XP_007680530.1">
    <property type="nucleotide sequence ID" value="XM_007682340.1"/>
</dbReference>
<dbReference type="KEGG" id="bcom:BAUCODRAFT_78587"/>
<dbReference type="SUPFAM" id="SSF51316">
    <property type="entry name" value="Mss4-like"/>
    <property type="match status" value="1"/>
</dbReference>
<dbReference type="PROSITE" id="PS51891">
    <property type="entry name" value="CENP_V_GFA"/>
    <property type="match status" value="1"/>
</dbReference>
<evidence type="ECO:0000313" key="6">
    <source>
        <dbReference type="EMBL" id="EMC92030.1"/>
    </source>
</evidence>
<evidence type="ECO:0000313" key="7">
    <source>
        <dbReference type="Proteomes" id="UP000011761"/>
    </source>
</evidence>
<dbReference type="InterPro" id="IPR011057">
    <property type="entry name" value="Mss4-like_sf"/>
</dbReference>
<evidence type="ECO:0000259" key="5">
    <source>
        <dbReference type="PROSITE" id="PS51891"/>
    </source>
</evidence>